<organism evidence="1 2">
    <name type="scientific">Botrytis porri</name>
    <dbReference type="NCBI Taxonomy" id="87229"/>
    <lineage>
        <taxon>Eukaryota</taxon>
        <taxon>Fungi</taxon>
        <taxon>Dikarya</taxon>
        <taxon>Ascomycota</taxon>
        <taxon>Pezizomycotina</taxon>
        <taxon>Leotiomycetes</taxon>
        <taxon>Helotiales</taxon>
        <taxon>Sclerotiniaceae</taxon>
        <taxon>Botrytis</taxon>
    </lineage>
</organism>
<reference evidence="1 2" key="1">
    <citation type="submission" date="2017-12" db="EMBL/GenBank/DDBJ databases">
        <title>Comparative genomics of Botrytis spp.</title>
        <authorList>
            <person name="Valero-Jimenez C.A."/>
            <person name="Tapia P."/>
            <person name="Veloso J."/>
            <person name="Silva-Moreno E."/>
            <person name="Staats M."/>
            <person name="Valdes J.H."/>
            <person name="Van Kan J.A.L."/>
        </authorList>
    </citation>
    <scope>NUCLEOTIDE SEQUENCE [LARGE SCALE GENOMIC DNA]</scope>
    <source>
        <strain evidence="1 2">MUCL3349</strain>
    </source>
</reference>
<keyword evidence="2" id="KW-1185">Reference proteome</keyword>
<protein>
    <submittedName>
        <fullName evidence="1">Uncharacterized protein</fullName>
    </submittedName>
</protein>
<evidence type="ECO:0000313" key="1">
    <source>
        <dbReference type="EMBL" id="TGO81360.1"/>
    </source>
</evidence>
<sequence>MSTLIILDNHFPAMVADKIDQIIYQELPKLLLLDWLQYFDRLKNPEVLSFLKGVNLWRSILDVYQDNNVIEVTKKLRHYKAYFIAMYSGWTILKRSPQAFLSDIYNRRYTIISARIESKSWNQIAV</sequence>
<accession>A0A4Z1KB33</accession>
<proteinExistence type="predicted"/>
<gene>
    <name evidence="1" type="ORF">BPOR_1190g00030</name>
</gene>
<dbReference type="AlphaFoldDB" id="A0A4Z1KB33"/>
<name>A0A4Z1KB33_9HELO</name>
<dbReference type="EMBL" id="PQXO01001183">
    <property type="protein sequence ID" value="TGO81360.1"/>
    <property type="molecule type" value="Genomic_DNA"/>
</dbReference>
<evidence type="ECO:0000313" key="2">
    <source>
        <dbReference type="Proteomes" id="UP000297280"/>
    </source>
</evidence>
<comment type="caution">
    <text evidence="1">The sequence shown here is derived from an EMBL/GenBank/DDBJ whole genome shotgun (WGS) entry which is preliminary data.</text>
</comment>
<dbReference type="Proteomes" id="UP000297280">
    <property type="component" value="Unassembled WGS sequence"/>
</dbReference>